<dbReference type="EMBL" id="LWDF02002743">
    <property type="protein sequence ID" value="KAE8235481.1"/>
    <property type="molecule type" value="Genomic_DNA"/>
</dbReference>
<comment type="caution">
    <text evidence="2">The sequence shown here is derived from an EMBL/GenBank/DDBJ whole genome shotgun (WGS) entry which is preliminary data.</text>
</comment>
<name>A0A8T8S9B5_9BASI</name>
<evidence type="ECO:0000313" key="3">
    <source>
        <dbReference type="Proteomes" id="UP000077521"/>
    </source>
</evidence>
<feature type="compositionally biased region" description="Polar residues" evidence="1">
    <location>
        <begin position="67"/>
        <end position="83"/>
    </location>
</feature>
<feature type="region of interest" description="Disordered" evidence="1">
    <location>
        <begin position="66"/>
        <end position="97"/>
    </location>
</feature>
<sequence length="120" mass="13250">MQRGKSAQRSNGAKAAKYSAHARPLQSVITSCFLMWLRLRFTVFKRTITTQYALKQKCIQPHARPAHTNTNAHYHTESAQKTGSRLSPASTATATALRPLRSLPSTSTLSNALRLACVRV</sequence>
<organism evidence="2 3">
    <name type="scientific">Tilletia indica</name>
    <dbReference type="NCBI Taxonomy" id="43049"/>
    <lineage>
        <taxon>Eukaryota</taxon>
        <taxon>Fungi</taxon>
        <taxon>Dikarya</taxon>
        <taxon>Basidiomycota</taxon>
        <taxon>Ustilaginomycotina</taxon>
        <taxon>Exobasidiomycetes</taxon>
        <taxon>Tilletiales</taxon>
        <taxon>Tilletiaceae</taxon>
        <taxon>Tilletia</taxon>
    </lineage>
</organism>
<reference evidence="2" key="2">
    <citation type="journal article" date="2019" name="IMA Fungus">
        <title>Genome sequencing and comparison of five Tilletia species to identify candidate genes for the detection of regulated species infecting wheat.</title>
        <authorList>
            <person name="Nguyen H.D.T."/>
            <person name="Sultana T."/>
            <person name="Kesanakurti P."/>
            <person name="Hambleton S."/>
        </authorList>
    </citation>
    <scope>NUCLEOTIDE SEQUENCE</scope>
    <source>
        <strain evidence="2">DAOMC 236416</strain>
    </source>
</reference>
<evidence type="ECO:0000256" key="1">
    <source>
        <dbReference type="SAM" id="MobiDB-lite"/>
    </source>
</evidence>
<dbReference type="Proteomes" id="UP000077521">
    <property type="component" value="Unassembled WGS sequence"/>
</dbReference>
<feature type="non-terminal residue" evidence="2">
    <location>
        <position position="1"/>
    </location>
</feature>
<dbReference type="AlphaFoldDB" id="A0A8T8S9B5"/>
<accession>A0A8T8S9B5</accession>
<reference evidence="2" key="1">
    <citation type="submission" date="2016-04" db="EMBL/GenBank/DDBJ databases">
        <authorList>
            <person name="Nguyen H.D."/>
            <person name="Samba Siva P."/>
            <person name="Cullis J."/>
            <person name="Levesque C.A."/>
            <person name="Hambleton S."/>
        </authorList>
    </citation>
    <scope>NUCLEOTIDE SEQUENCE</scope>
    <source>
        <strain evidence="2">DAOMC 236416</strain>
    </source>
</reference>
<evidence type="ECO:0000313" key="2">
    <source>
        <dbReference type="EMBL" id="KAE8235481.1"/>
    </source>
</evidence>
<feature type="compositionally biased region" description="Low complexity" evidence="1">
    <location>
        <begin position="84"/>
        <end position="97"/>
    </location>
</feature>
<protein>
    <submittedName>
        <fullName evidence="2">Uncharacterized protein</fullName>
    </submittedName>
</protein>
<gene>
    <name evidence="2" type="ORF">A4X13_0g9477</name>
</gene>
<proteinExistence type="predicted"/>
<keyword evidence="3" id="KW-1185">Reference proteome</keyword>